<feature type="region of interest" description="Disordered" evidence="1">
    <location>
        <begin position="1"/>
        <end position="30"/>
    </location>
</feature>
<keyword evidence="3" id="KW-1185">Reference proteome</keyword>
<evidence type="ECO:0000256" key="1">
    <source>
        <dbReference type="SAM" id="MobiDB-lite"/>
    </source>
</evidence>
<organism evidence="2 3">
    <name type="scientific">Hymenobacter cellulosilyticus</name>
    <dbReference type="NCBI Taxonomy" id="2932248"/>
    <lineage>
        <taxon>Bacteria</taxon>
        <taxon>Pseudomonadati</taxon>
        <taxon>Bacteroidota</taxon>
        <taxon>Cytophagia</taxon>
        <taxon>Cytophagales</taxon>
        <taxon>Hymenobacteraceae</taxon>
        <taxon>Hymenobacter</taxon>
    </lineage>
</organism>
<proteinExistence type="predicted"/>
<dbReference type="EMBL" id="CP095046">
    <property type="protein sequence ID" value="UOQ72692.1"/>
    <property type="molecule type" value="Genomic_DNA"/>
</dbReference>
<protein>
    <submittedName>
        <fullName evidence="2">Uncharacterized protein</fullName>
    </submittedName>
</protein>
<name>A0A8T9Q6W9_9BACT</name>
<dbReference type="Proteomes" id="UP000831796">
    <property type="component" value="Chromosome"/>
</dbReference>
<dbReference type="AlphaFoldDB" id="A0A8T9Q6W9"/>
<dbReference type="KEGG" id="hcu:MUN79_01470"/>
<gene>
    <name evidence="2" type="ORF">MUN79_01470</name>
</gene>
<feature type="compositionally biased region" description="Low complexity" evidence="1">
    <location>
        <begin position="1"/>
        <end position="12"/>
    </location>
</feature>
<reference evidence="2" key="1">
    <citation type="submission" date="2022-04" db="EMBL/GenBank/DDBJ databases">
        <title>Hymenobacter sp. isolated from the air.</title>
        <authorList>
            <person name="Won M."/>
            <person name="Lee C.-M."/>
            <person name="Woen H.-Y."/>
            <person name="Kwon S.-W."/>
        </authorList>
    </citation>
    <scope>NUCLEOTIDE SEQUENCE</scope>
    <source>
        <strain evidence="2">5116S-3</strain>
    </source>
</reference>
<sequence length="58" mass="6018">MRGEYHQLQNQNGGKGLGHGSHQEAGVASDGHRKLEVGVAVLHEQGGAVEVASLVFGL</sequence>
<evidence type="ECO:0000313" key="2">
    <source>
        <dbReference type="EMBL" id="UOQ72692.1"/>
    </source>
</evidence>
<evidence type="ECO:0000313" key="3">
    <source>
        <dbReference type="Proteomes" id="UP000831796"/>
    </source>
</evidence>
<accession>A0A8T9Q6W9</accession>